<evidence type="ECO:0000313" key="1">
    <source>
        <dbReference type="EMBL" id="ORB09669.1"/>
    </source>
</evidence>
<reference evidence="1 2" key="1">
    <citation type="submission" date="2017-02" db="EMBL/GenBank/DDBJ databases">
        <title>The new phylogeny of genus Mycobacterium.</title>
        <authorList>
            <person name="Tortoli E."/>
            <person name="Trovato A."/>
            <person name="Cirillo D.M."/>
        </authorList>
    </citation>
    <scope>NUCLEOTIDE SEQUENCE [LARGE SCALE GENOMIC DNA]</scope>
    <source>
        <strain evidence="1 2">DSM 44049</strain>
    </source>
</reference>
<protein>
    <recommendedName>
        <fullName evidence="3">Monooxygenase</fullName>
    </recommendedName>
</protein>
<sequence>MATAILVTFSSAAEPDELAAIADTFADALVDVDGLLGKTWLNVDGGSGGFYVFRDAAAVDSYLAGPLVAQLRSHPKFSDFTVQRFDVDEALSARTRGLPGR</sequence>
<dbReference type="OrthoDB" id="1440627at2"/>
<dbReference type="InterPro" id="IPR014910">
    <property type="entry name" value="YdhR"/>
</dbReference>
<keyword evidence="2" id="KW-1185">Reference proteome</keyword>
<dbReference type="STRING" id="28445.BHQ20_00085"/>
<gene>
    <name evidence="1" type="ORF">BST27_04760</name>
</gene>
<evidence type="ECO:0000313" key="2">
    <source>
        <dbReference type="Proteomes" id="UP000192739"/>
    </source>
</evidence>
<dbReference type="RefSeq" id="WP_069417055.1">
    <property type="nucleotide sequence ID" value="NZ_JACKTC010000097.1"/>
</dbReference>
<organism evidence="1 2">
    <name type="scientific">Mycobacterium intermedium</name>
    <dbReference type="NCBI Taxonomy" id="28445"/>
    <lineage>
        <taxon>Bacteria</taxon>
        <taxon>Bacillati</taxon>
        <taxon>Actinomycetota</taxon>
        <taxon>Actinomycetes</taxon>
        <taxon>Mycobacteriales</taxon>
        <taxon>Mycobacteriaceae</taxon>
        <taxon>Mycobacterium</taxon>
        <taxon>Mycobacterium simiae complex</taxon>
    </lineage>
</organism>
<accession>A0A1E3SMC4</accession>
<dbReference type="EMBL" id="MVHT01000008">
    <property type="protein sequence ID" value="ORB09669.1"/>
    <property type="molecule type" value="Genomic_DNA"/>
</dbReference>
<dbReference type="SUPFAM" id="SSF54909">
    <property type="entry name" value="Dimeric alpha+beta barrel"/>
    <property type="match status" value="1"/>
</dbReference>
<proteinExistence type="predicted"/>
<evidence type="ECO:0008006" key="3">
    <source>
        <dbReference type="Google" id="ProtNLM"/>
    </source>
</evidence>
<name>A0A1E3SMC4_MYCIE</name>
<dbReference type="InterPro" id="IPR011008">
    <property type="entry name" value="Dimeric_a/b-barrel"/>
</dbReference>
<dbReference type="Gene3D" id="3.30.70.100">
    <property type="match status" value="1"/>
</dbReference>
<comment type="caution">
    <text evidence="1">The sequence shown here is derived from an EMBL/GenBank/DDBJ whole genome shotgun (WGS) entry which is preliminary data.</text>
</comment>
<dbReference type="Pfam" id="PF08803">
    <property type="entry name" value="ydhR"/>
    <property type="match status" value="1"/>
</dbReference>
<dbReference type="AlphaFoldDB" id="A0A1E3SMC4"/>
<dbReference type="Proteomes" id="UP000192739">
    <property type="component" value="Unassembled WGS sequence"/>
</dbReference>